<comment type="similarity">
    <text evidence="2">Belongs to the SELO family.</text>
</comment>
<keyword evidence="4" id="KW-0548">Nucleotidyltransferase</keyword>
<dbReference type="InterPro" id="IPR003846">
    <property type="entry name" value="SelO"/>
</dbReference>
<evidence type="ECO:0008006" key="11">
    <source>
        <dbReference type="Google" id="ProtNLM"/>
    </source>
</evidence>
<evidence type="ECO:0000313" key="10">
    <source>
        <dbReference type="Proteomes" id="UP000035930"/>
    </source>
</evidence>
<evidence type="ECO:0000256" key="4">
    <source>
        <dbReference type="ARBA" id="ARBA00022695"/>
    </source>
</evidence>
<evidence type="ECO:0000256" key="8">
    <source>
        <dbReference type="ARBA" id="ARBA00022842"/>
    </source>
</evidence>
<evidence type="ECO:0000256" key="6">
    <source>
        <dbReference type="ARBA" id="ARBA00022741"/>
    </source>
</evidence>
<dbReference type="PANTHER" id="PTHR32057:SF14">
    <property type="entry name" value="PROTEIN ADENYLYLTRANSFERASE SELO, MITOCHONDRIAL"/>
    <property type="match status" value="1"/>
</dbReference>
<evidence type="ECO:0000256" key="1">
    <source>
        <dbReference type="ARBA" id="ARBA00001946"/>
    </source>
</evidence>
<reference evidence="9" key="1">
    <citation type="submission" date="2017-08" db="EMBL/GenBank/DDBJ databases">
        <title>Complete Genome Sequence of Francisella noatunensis subsp. orientalis strain FNO190.</title>
        <authorList>
            <person name="Pereira F.L."/>
            <person name="Goncalves L.A."/>
            <person name="Guilherme T.C."/>
            <person name="Soares S.C."/>
            <person name="Dorella F.A."/>
            <person name="Carvalho A.F."/>
            <person name="Leibowitz M.P."/>
            <person name="Leal C.A.G."/>
            <person name="Azevedo V.A.C."/>
            <person name="Figueiredo H.C.P."/>
        </authorList>
    </citation>
    <scope>NUCLEOTIDE SEQUENCE</scope>
    <source>
        <strain evidence="9">FNO190</strain>
    </source>
</reference>
<protein>
    <recommendedName>
        <fullName evidence="11">YdiU family protein</fullName>
    </recommendedName>
</protein>
<keyword evidence="5" id="KW-0479">Metal-binding</keyword>
<dbReference type="Proteomes" id="UP000035930">
    <property type="component" value="Chromosome"/>
</dbReference>
<evidence type="ECO:0000256" key="3">
    <source>
        <dbReference type="ARBA" id="ARBA00022679"/>
    </source>
</evidence>
<keyword evidence="8" id="KW-0460">Magnesium</keyword>
<evidence type="ECO:0000313" key="9">
    <source>
        <dbReference type="EMBL" id="AKN88206.1"/>
    </source>
</evidence>
<comment type="cofactor">
    <cofactor evidence="1">
        <name>Mg(2+)</name>
        <dbReference type="ChEBI" id="CHEBI:18420"/>
    </cofactor>
</comment>
<keyword evidence="6" id="KW-0547">Nucleotide-binding</keyword>
<evidence type="ECO:0000256" key="5">
    <source>
        <dbReference type="ARBA" id="ARBA00022723"/>
    </source>
</evidence>
<dbReference type="EMBL" id="CP011923">
    <property type="protein sequence ID" value="AKN88206.1"/>
    <property type="molecule type" value="Genomic_DNA"/>
</dbReference>
<accession>A0ABM5U4M8</accession>
<evidence type="ECO:0000256" key="2">
    <source>
        <dbReference type="ARBA" id="ARBA00009747"/>
    </source>
</evidence>
<keyword evidence="10" id="KW-1185">Reference proteome</keyword>
<name>A0ABM5U4M8_9GAMM</name>
<dbReference type="PANTHER" id="PTHR32057">
    <property type="entry name" value="PROTEIN ADENYLYLTRANSFERASE SELO, MITOCHONDRIAL"/>
    <property type="match status" value="1"/>
</dbReference>
<gene>
    <name evidence="9" type="ORF">FNO190_0363</name>
</gene>
<sequence>MPGSTKTFAQAYAEHQFGHFTHLGDGRALMWGKHITQQGERVDIQFKGSGQTPYSRRGDGKAALGPMLREYIVSEAIYYFGIPTSRSLAVVATGNPVMRETLLPGAVLTRIASSHIRVGTFEFAAAQGDINFVQVLLDCTIKRHYPFLAEDKDKALRFLEIVIEKQINLIVGWMRVGFIHGVMNTDNMIVSGETIDYGPCAFMDTYHPHTVFSSIYHSGRYAYGNQPQIAQWNITKLAITLLPFIHHNHYTAKDMIGEVMSRFADVYQQKWLK</sequence>
<evidence type="ECO:0000256" key="7">
    <source>
        <dbReference type="ARBA" id="ARBA00022840"/>
    </source>
</evidence>
<proteinExistence type="inferred from homology"/>
<keyword evidence="7" id="KW-0067">ATP-binding</keyword>
<organism evidence="9 10">
    <name type="scientific">Francisella orientalis</name>
    <dbReference type="NCBI Taxonomy" id="299583"/>
    <lineage>
        <taxon>Bacteria</taxon>
        <taxon>Pseudomonadati</taxon>
        <taxon>Pseudomonadota</taxon>
        <taxon>Gammaproteobacteria</taxon>
        <taxon>Thiotrichales</taxon>
        <taxon>Francisellaceae</taxon>
        <taxon>Francisella</taxon>
    </lineage>
</organism>
<dbReference type="Pfam" id="PF02696">
    <property type="entry name" value="SelO"/>
    <property type="match status" value="1"/>
</dbReference>
<keyword evidence="3" id="KW-0808">Transferase</keyword>